<organism evidence="1">
    <name type="scientific">uncultured bacterium</name>
    <name type="common">gcode 4</name>
    <dbReference type="NCBI Taxonomy" id="1234023"/>
    <lineage>
        <taxon>Bacteria</taxon>
        <taxon>environmental samples</taxon>
    </lineage>
</organism>
<reference evidence="1" key="1">
    <citation type="journal article" date="2012" name="Science">
        <title>Fermentation, hydrogen, and sulfur metabolism in multiple uncultivated bacterial phyla.</title>
        <authorList>
            <person name="Wrighton K.C."/>
            <person name="Thomas B.C."/>
            <person name="Sharon I."/>
            <person name="Miller C.S."/>
            <person name="Castelle C.J."/>
            <person name="VerBerkmoes N.C."/>
            <person name="Wilkins M.J."/>
            <person name="Hettich R.L."/>
            <person name="Lipton M.S."/>
            <person name="Williams K.H."/>
            <person name="Long P.E."/>
            <person name="Banfield J.F."/>
        </authorList>
    </citation>
    <scope>NUCLEOTIDE SEQUENCE [LARGE SCALE GENOMIC DNA]</scope>
</reference>
<gene>
    <name evidence="1" type="ORF">ACD_78C00345G0005</name>
</gene>
<feature type="non-terminal residue" evidence="1">
    <location>
        <position position="160"/>
    </location>
</feature>
<name>K1YB76_9BACT</name>
<proteinExistence type="predicted"/>
<comment type="caution">
    <text evidence="1">The sequence shown here is derived from an EMBL/GenBank/DDBJ whole genome shotgun (WGS) entry which is preliminary data.</text>
</comment>
<dbReference type="AlphaFoldDB" id="K1YB76"/>
<accession>K1YB76</accession>
<protein>
    <submittedName>
        <fullName evidence="1">Uncharacterized protein</fullName>
    </submittedName>
</protein>
<evidence type="ECO:0000313" key="1">
    <source>
        <dbReference type="EMBL" id="EKD29598.1"/>
    </source>
</evidence>
<dbReference type="EMBL" id="AMFJ01034345">
    <property type="protein sequence ID" value="EKD29598.1"/>
    <property type="molecule type" value="Genomic_DNA"/>
</dbReference>
<sequence>MNGRGFFCSDSFCHWGISQSKNESCMVREEPRYFLLGFFYSFARMYGILEDARFVMSAKIMADLLRFPLLRIGRTNHFSEELYRIRIILAFEDEQDTRSRNEVINHWLEERLARVMCVVFAQHLHIKRPCFFMDNLEAGSLELIENHSMCVEITIRLQYC</sequence>